<evidence type="ECO:0000256" key="2">
    <source>
        <dbReference type="ARBA" id="ARBA00022723"/>
    </source>
</evidence>
<evidence type="ECO:0000256" key="6">
    <source>
        <dbReference type="PIRSR" id="PIRSR609283-1"/>
    </source>
</evidence>
<sequence length="385" mass="41704">MPAQPSTPLEWNESMHSLRISVGGLPVLASMTKAADPRFRPRWKVILPSFLGAAVLWLLYAHRPPPGRPPAPNAHNWRLGQAPTDRYNDTYPLSAPQRTPGGTRYRIAVIADLDTESRAQEENTWVSYLKKGYLTLSDSGDRVAVEWDQGHGVLESHLAEKGRGMELSDLIVFNGKLYSVDDRTGVIYQIEGSRAVPWVILPDGDGTVGKGFKAEWLAVKDEHLYVGGLGKEWTTATGEVLNENPEWVKVVGCRGSVDHESWVSSYNALRAAAGLRPPGESRAHGGCAGAACSVSTLRARLLAALGLCFLLVGDWPGSGGCSCWACSWAYKPLSLSLQLTQTDALARPDRGHGGSGCPELWLFALVSDLVVCGGESRCLERPGHL</sequence>
<dbReference type="Ensembl" id="ENSSSCT00040069927.1">
    <property type="protein sequence ID" value="ENSSSCP00040029807.1"/>
    <property type="gene ID" value="ENSSSCG00040051617.1"/>
</dbReference>
<dbReference type="Proteomes" id="UP000694722">
    <property type="component" value="Unplaced"/>
</dbReference>
<dbReference type="InterPro" id="IPR036258">
    <property type="entry name" value="Apyrase_sf"/>
</dbReference>
<evidence type="ECO:0000256" key="1">
    <source>
        <dbReference type="ARBA" id="ARBA00001913"/>
    </source>
</evidence>
<accession>A0A8D1F0D1</accession>
<proteinExistence type="inferred from homology"/>
<feature type="binding site" evidence="6">
    <location>
        <position position="215"/>
    </location>
    <ligand>
        <name>Ca(2+)</name>
        <dbReference type="ChEBI" id="CHEBI:29108"/>
    </ligand>
</feature>
<evidence type="ECO:0008006" key="9">
    <source>
        <dbReference type="Google" id="ProtNLM"/>
    </source>
</evidence>
<reference evidence="7" key="1">
    <citation type="submission" date="2025-05" db="UniProtKB">
        <authorList>
            <consortium name="Ensembl"/>
        </authorList>
    </citation>
    <scope>IDENTIFICATION</scope>
</reference>
<keyword evidence="3" id="KW-0378">Hydrolase</keyword>
<evidence type="ECO:0000256" key="5">
    <source>
        <dbReference type="ARBA" id="ARBA00025738"/>
    </source>
</evidence>
<dbReference type="Ensembl" id="ENSSSCT00035105827.1">
    <property type="protein sequence ID" value="ENSSSCP00035045513.1"/>
    <property type="gene ID" value="ENSSSCG00035077596.1"/>
</dbReference>
<evidence type="ECO:0000313" key="8">
    <source>
        <dbReference type="Proteomes" id="UP000694722"/>
    </source>
</evidence>
<dbReference type="Proteomes" id="UP000694727">
    <property type="component" value="Unplaced"/>
</dbReference>
<dbReference type="Gene3D" id="2.120.10.100">
    <property type="entry name" value="Apyrase"/>
    <property type="match status" value="1"/>
</dbReference>
<dbReference type="InterPro" id="IPR009283">
    <property type="entry name" value="Apyrase"/>
</dbReference>
<dbReference type="PANTHER" id="PTHR13023">
    <property type="entry name" value="APYRASE"/>
    <property type="match status" value="1"/>
</dbReference>
<comment type="cofactor">
    <cofactor evidence="1 6">
        <name>Ca(2+)</name>
        <dbReference type="ChEBI" id="CHEBI:29108"/>
    </cofactor>
</comment>
<evidence type="ECO:0000256" key="3">
    <source>
        <dbReference type="ARBA" id="ARBA00022801"/>
    </source>
</evidence>
<name>A0A8D1F0D1_PIG</name>
<dbReference type="GO" id="GO:0017110">
    <property type="term" value="F:nucleoside diphosphate phosphatase activity"/>
    <property type="evidence" value="ECO:0007669"/>
    <property type="project" value="InterPro"/>
</dbReference>
<evidence type="ECO:0000256" key="4">
    <source>
        <dbReference type="ARBA" id="ARBA00022837"/>
    </source>
</evidence>
<dbReference type="Ensembl" id="ENSSSCT00025080018.1">
    <property type="protein sequence ID" value="ENSSSCP00025034760.1"/>
    <property type="gene ID" value="ENSSSCG00025058218.1"/>
</dbReference>
<keyword evidence="4 6" id="KW-0106">Calcium</keyword>
<dbReference type="PANTHER" id="PTHR13023:SF3">
    <property type="entry name" value="SOLUBLE CALCIUM-ACTIVATED NUCLEOTIDASE 1"/>
    <property type="match status" value="1"/>
</dbReference>
<feature type="binding site" evidence="6">
    <location>
        <position position="168"/>
    </location>
    <ligand>
        <name>Ca(2+)</name>
        <dbReference type="ChEBI" id="CHEBI:29108"/>
    </ligand>
</feature>
<dbReference type="AlphaFoldDB" id="A0A8D1F0D1"/>
<dbReference type="Proteomes" id="UP000694720">
    <property type="component" value="Unplaced"/>
</dbReference>
<comment type="similarity">
    <text evidence="5">Belongs to the apyrase family.</text>
</comment>
<organism evidence="7 8">
    <name type="scientific">Sus scrofa</name>
    <name type="common">Pig</name>
    <dbReference type="NCBI Taxonomy" id="9823"/>
    <lineage>
        <taxon>Eukaryota</taxon>
        <taxon>Metazoa</taxon>
        <taxon>Chordata</taxon>
        <taxon>Craniata</taxon>
        <taxon>Vertebrata</taxon>
        <taxon>Euteleostomi</taxon>
        <taxon>Mammalia</taxon>
        <taxon>Eutheria</taxon>
        <taxon>Laurasiatheria</taxon>
        <taxon>Artiodactyla</taxon>
        <taxon>Suina</taxon>
        <taxon>Suidae</taxon>
        <taxon>Sus</taxon>
    </lineage>
</organism>
<evidence type="ECO:0000313" key="7">
    <source>
        <dbReference type="Ensembl" id="ENSSSCP00040029807.1"/>
    </source>
</evidence>
<feature type="binding site" evidence="6">
    <location>
        <position position="169"/>
    </location>
    <ligand>
        <name>Ca(2+)</name>
        <dbReference type="ChEBI" id="CHEBI:29108"/>
    </ligand>
</feature>
<keyword evidence="2 6" id="KW-0479">Metal-binding</keyword>
<protein>
    <recommendedName>
        <fullName evidence="9">Calcium activated nucleotidase 1</fullName>
    </recommendedName>
</protein>
<dbReference type="SUPFAM" id="SSF101887">
    <property type="entry name" value="Apyrase"/>
    <property type="match status" value="1"/>
</dbReference>
<dbReference type="GO" id="GO:0005509">
    <property type="term" value="F:calcium ion binding"/>
    <property type="evidence" value="ECO:0007669"/>
    <property type="project" value="InterPro"/>
</dbReference>
<dbReference type="Pfam" id="PF06079">
    <property type="entry name" value="Apyrase"/>
    <property type="match status" value="1"/>
</dbReference>